<dbReference type="OrthoDB" id="409136at2759"/>
<evidence type="ECO:0000256" key="11">
    <source>
        <dbReference type="ARBA" id="ARBA00032901"/>
    </source>
</evidence>
<evidence type="ECO:0000313" key="14">
    <source>
        <dbReference type="Proteomes" id="UP000285301"/>
    </source>
</evidence>
<dbReference type="SMART" id="SM00460">
    <property type="entry name" value="TGc"/>
    <property type="match status" value="1"/>
</dbReference>
<dbReference type="Pfam" id="PF01841">
    <property type="entry name" value="Transglut_core"/>
    <property type="match status" value="1"/>
</dbReference>
<evidence type="ECO:0000256" key="3">
    <source>
        <dbReference type="ARBA" id="ARBA00004496"/>
    </source>
</evidence>
<dbReference type="InterPro" id="IPR008979">
    <property type="entry name" value="Galactose-bd-like_sf"/>
</dbReference>
<evidence type="ECO:0000256" key="6">
    <source>
        <dbReference type="ARBA" id="ARBA00018546"/>
    </source>
</evidence>
<organism evidence="13 14">
    <name type="scientific">Dinothrombium tinctorium</name>
    <dbReference type="NCBI Taxonomy" id="1965070"/>
    <lineage>
        <taxon>Eukaryota</taxon>
        <taxon>Metazoa</taxon>
        <taxon>Ecdysozoa</taxon>
        <taxon>Arthropoda</taxon>
        <taxon>Chelicerata</taxon>
        <taxon>Arachnida</taxon>
        <taxon>Acari</taxon>
        <taxon>Acariformes</taxon>
        <taxon>Trombidiformes</taxon>
        <taxon>Prostigmata</taxon>
        <taxon>Anystina</taxon>
        <taxon>Parasitengona</taxon>
        <taxon>Trombidioidea</taxon>
        <taxon>Trombidiidae</taxon>
        <taxon>Dinothrombium</taxon>
    </lineage>
</organism>
<dbReference type="Proteomes" id="UP000285301">
    <property type="component" value="Unassembled WGS sequence"/>
</dbReference>
<evidence type="ECO:0000256" key="7">
    <source>
        <dbReference type="ARBA" id="ARBA00022490"/>
    </source>
</evidence>
<keyword evidence="8" id="KW-0479">Metal-binding</keyword>
<proteinExistence type="inferred from homology"/>
<dbReference type="GO" id="GO:0005829">
    <property type="term" value="C:cytosol"/>
    <property type="evidence" value="ECO:0007669"/>
    <property type="project" value="TreeGrafter"/>
</dbReference>
<comment type="cofactor">
    <cofactor evidence="2">
        <name>Zn(2+)</name>
        <dbReference type="ChEBI" id="CHEBI:29105"/>
    </cofactor>
</comment>
<dbReference type="SUPFAM" id="SSF54001">
    <property type="entry name" value="Cysteine proteinases"/>
    <property type="match status" value="1"/>
</dbReference>
<dbReference type="SUPFAM" id="SSF49785">
    <property type="entry name" value="Galactose-binding domain-like"/>
    <property type="match status" value="1"/>
</dbReference>
<dbReference type="GO" id="GO:0006516">
    <property type="term" value="P:glycoprotein catabolic process"/>
    <property type="evidence" value="ECO:0007669"/>
    <property type="project" value="InterPro"/>
</dbReference>
<gene>
    <name evidence="13" type="ORF">B4U79_13452</name>
</gene>
<keyword evidence="7" id="KW-0963">Cytoplasm</keyword>
<dbReference type="Gene3D" id="2.60.120.1020">
    <property type="entry name" value="Peptide N glycanase, PAW domain"/>
    <property type="match status" value="1"/>
</dbReference>
<dbReference type="STRING" id="1965070.A0A443R7T3"/>
<evidence type="ECO:0000256" key="5">
    <source>
        <dbReference type="ARBA" id="ARBA00012158"/>
    </source>
</evidence>
<evidence type="ECO:0000256" key="9">
    <source>
        <dbReference type="ARBA" id="ARBA00022801"/>
    </source>
</evidence>
<comment type="catalytic activity">
    <reaction evidence="1">
        <text>Hydrolysis of an N(4)-(acetyl-beta-D-glucosaminyl)asparagine residue in which the glucosamine residue may be further glycosylated, to yield a (substituted) N-acetyl-beta-D-glucosaminylamine and a peptide containing an aspartate residue.</text>
        <dbReference type="EC" id="3.5.1.52"/>
    </reaction>
</comment>
<keyword evidence="14" id="KW-1185">Reference proteome</keyword>
<keyword evidence="10" id="KW-0862">Zinc</keyword>
<protein>
    <recommendedName>
        <fullName evidence="6">Peptide-N(4)-(N-acetyl-beta-glucosaminyl)asparagine amidase</fullName>
        <ecNumber evidence="5">3.5.1.52</ecNumber>
    </recommendedName>
    <alternativeName>
        <fullName evidence="11">Peptide:N-glycanase</fullName>
    </alternativeName>
</protein>
<reference evidence="13 14" key="1">
    <citation type="journal article" date="2018" name="Gigascience">
        <title>Genomes of trombidid mites reveal novel predicted allergens and laterally-transferred genes associated with secondary metabolism.</title>
        <authorList>
            <person name="Dong X."/>
            <person name="Chaisiri K."/>
            <person name="Xia D."/>
            <person name="Armstrong S.D."/>
            <person name="Fang Y."/>
            <person name="Donnelly M.J."/>
            <person name="Kadowaki T."/>
            <person name="McGarry J.W."/>
            <person name="Darby A.C."/>
            <person name="Makepeace B.L."/>
        </authorList>
    </citation>
    <scope>NUCLEOTIDE SEQUENCE [LARGE SCALE GENOMIC DNA]</scope>
    <source>
        <strain evidence="13">UoL-WK</strain>
    </source>
</reference>
<dbReference type="AlphaFoldDB" id="A0A443R7T3"/>
<name>A0A443R7T3_9ACAR</name>
<dbReference type="InterPro" id="IPR038680">
    <property type="entry name" value="PAW_sf"/>
</dbReference>
<keyword evidence="9" id="KW-0378">Hydrolase</keyword>
<evidence type="ECO:0000256" key="8">
    <source>
        <dbReference type="ARBA" id="ARBA00022723"/>
    </source>
</evidence>
<comment type="caution">
    <text evidence="13">The sequence shown here is derived from an EMBL/GenBank/DDBJ whole genome shotgun (WGS) entry which is preliminary data.</text>
</comment>
<evidence type="ECO:0000256" key="2">
    <source>
        <dbReference type="ARBA" id="ARBA00001947"/>
    </source>
</evidence>
<feature type="domain" description="Transglutaminase-like" evidence="12">
    <location>
        <begin position="163"/>
        <end position="218"/>
    </location>
</feature>
<comment type="similarity">
    <text evidence="4">Belongs to the transglutaminase-like superfamily. PNGase family.</text>
</comment>
<dbReference type="InterPro" id="IPR002931">
    <property type="entry name" value="Transglutaminase-like"/>
</dbReference>
<evidence type="ECO:0000259" key="12">
    <source>
        <dbReference type="SMART" id="SM00460"/>
    </source>
</evidence>
<dbReference type="Pfam" id="PF04721">
    <property type="entry name" value="PAW"/>
    <property type="match status" value="1"/>
</dbReference>
<evidence type="ECO:0000256" key="1">
    <source>
        <dbReference type="ARBA" id="ARBA00001650"/>
    </source>
</evidence>
<dbReference type="GO" id="GO:0046872">
    <property type="term" value="F:metal ion binding"/>
    <property type="evidence" value="ECO:0007669"/>
    <property type="project" value="UniProtKB-KW"/>
</dbReference>
<evidence type="ECO:0000256" key="10">
    <source>
        <dbReference type="ARBA" id="ARBA00022833"/>
    </source>
</evidence>
<dbReference type="GO" id="GO:0000224">
    <property type="term" value="F:peptide-N4-(N-acetyl-beta-glucosaminyl)asparagine amidase activity"/>
    <property type="evidence" value="ECO:0007669"/>
    <property type="project" value="UniProtKB-EC"/>
</dbReference>
<dbReference type="Gene3D" id="2.20.25.10">
    <property type="match status" value="1"/>
</dbReference>
<dbReference type="Gene3D" id="3.10.620.30">
    <property type="match status" value="1"/>
</dbReference>
<dbReference type="EC" id="3.5.1.52" evidence="5"/>
<dbReference type="PANTHER" id="PTHR12143:SF19">
    <property type="entry name" value="PEPTIDE-N(4)-(N-ACETYL-BETA-GLUCOSAMINYL)ASPARAGINE AMIDASE"/>
    <property type="match status" value="1"/>
</dbReference>
<dbReference type="PANTHER" id="PTHR12143">
    <property type="entry name" value="PEPTIDE N-GLYCANASE PNGASE -RELATED"/>
    <property type="match status" value="1"/>
</dbReference>
<dbReference type="InterPro" id="IPR050883">
    <property type="entry name" value="PNGase"/>
</dbReference>
<evidence type="ECO:0000256" key="4">
    <source>
        <dbReference type="ARBA" id="ARBA00009390"/>
    </source>
</evidence>
<comment type="subcellular location">
    <subcellularLocation>
        <location evidence="3">Cytoplasm</location>
    </subcellularLocation>
</comment>
<dbReference type="InterPro" id="IPR006588">
    <property type="entry name" value="Peptide_N_glycanase_PAW_dom"/>
</dbReference>
<dbReference type="InterPro" id="IPR038765">
    <property type="entry name" value="Papain-like_cys_pep_sf"/>
</dbReference>
<evidence type="ECO:0000313" key="13">
    <source>
        <dbReference type="EMBL" id="RWS11322.1"/>
    </source>
</evidence>
<accession>A0A443R7T3</accession>
<sequence length="515" mass="60439">MSDFDAIDAQIDRVLRHDTSLRPSNSNESLFLNSVKNNLRNVFKYRNSELRRTVVNVVPVDKINDEVKRKRSALKSKCEGEAYDVSQRDLFVFELLAWFKHSFFSWFDKPRCDRCSNLEMRFDSYQKPTAEEISGAASKVECYKCSSCLQHYRFPRYNDPLKLLHTRQGRCGEWANCFSAILYALDFDARFILEFGDHVWVEVYSDSQKRWIHCDPCENAIDSPLMYEHGWNKQLTYCLAFSCNEIQDVTWRYTSKYKEVMRRRAHQCREHWVSHLMLKVSEILQAGYSQEQKQKFMERRLNELVEFIWIPNQEKVVSENELKGRQSGSLLWRIQRGEVDSNITNKEVGHVFHMTNKETKIAYNCNKDVYKFGDKTIKGWENGVFSYCNLFRKVEHDWKMCYLSRCESLTPQTGTVIWKINFADVTCWTEIDLQLKCQTYGSGVIDFLLTANPEAKQFQLKPNTVNTIKRSDVSNTCVEFVIKATLYGGDSDVGWQHAQLFRQSMLESMLAVFVA</sequence>
<dbReference type="EMBL" id="NCKU01001764">
    <property type="protein sequence ID" value="RWS11322.1"/>
    <property type="molecule type" value="Genomic_DNA"/>
</dbReference>
<dbReference type="GO" id="GO:0005634">
    <property type="term" value="C:nucleus"/>
    <property type="evidence" value="ECO:0007669"/>
    <property type="project" value="TreeGrafter"/>
</dbReference>